<evidence type="ECO:0000256" key="1">
    <source>
        <dbReference type="ARBA" id="ARBA00005466"/>
    </source>
</evidence>
<evidence type="ECO:0000256" key="5">
    <source>
        <dbReference type="SAM" id="SignalP"/>
    </source>
</evidence>
<dbReference type="PANTHER" id="PTHR42973:SF54">
    <property type="entry name" value="FAD-BINDING PCMH-TYPE DOMAIN-CONTAINING PROTEIN"/>
    <property type="match status" value="1"/>
</dbReference>
<dbReference type="Gene3D" id="3.30.43.10">
    <property type="entry name" value="Uridine Diphospho-n-acetylenolpyruvylglucosamine Reductase, domain 2"/>
    <property type="match status" value="1"/>
</dbReference>
<organism evidence="7 8">
    <name type="scientific">Rhypophila decipiens</name>
    <dbReference type="NCBI Taxonomy" id="261697"/>
    <lineage>
        <taxon>Eukaryota</taxon>
        <taxon>Fungi</taxon>
        <taxon>Dikarya</taxon>
        <taxon>Ascomycota</taxon>
        <taxon>Pezizomycotina</taxon>
        <taxon>Sordariomycetes</taxon>
        <taxon>Sordariomycetidae</taxon>
        <taxon>Sordariales</taxon>
        <taxon>Naviculisporaceae</taxon>
        <taxon>Rhypophila</taxon>
    </lineage>
</organism>
<comment type="caution">
    <text evidence="7">The sequence shown here is derived from an EMBL/GenBank/DDBJ whole genome shotgun (WGS) entry which is preliminary data.</text>
</comment>
<evidence type="ECO:0000259" key="6">
    <source>
        <dbReference type="PROSITE" id="PS51387"/>
    </source>
</evidence>
<dbReference type="Pfam" id="PF01565">
    <property type="entry name" value="FAD_binding_4"/>
    <property type="match status" value="1"/>
</dbReference>
<keyword evidence="5" id="KW-0732">Signal</keyword>
<dbReference type="InterPro" id="IPR050416">
    <property type="entry name" value="FAD-linked_Oxidoreductase"/>
</dbReference>
<evidence type="ECO:0000256" key="2">
    <source>
        <dbReference type="ARBA" id="ARBA00022630"/>
    </source>
</evidence>
<evidence type="ECO:0000313" key="7">
    <source>
        <dbReference type="EMBL" id="KAK4207586.1"/>
    </source>
</evidence>
<dbReference type="AlphaFoldDB" id="A0AAN6XXN4"/>
<keyword evidence="8" id="KW-1185">Reference proteome</keyword>
<keyword evidence="2" id="KW-0285">Flavoprotein</keyword>
<dbReference type="EMBL" id="MU858286">
    <property type="protein sequence ID" value="KAK4207586.1"/>
    <property type="molecule type" value="Genomic_DNA"/>
</dbReference>
<dbReference type="InterPro" id="IPR036318">
    <property type="entry name" value="FAD-bd_PCMH-like_sf"/>
</dbReference>
<dbReference type="Gene3D" id="3.30.465.10">
    <property type="match status" value="2"/>
</dbReference>
<dbReference type="Gene3D" id="3.40.462.20">
    <property type="match status" value="1"/>
</dbReference>
<dbReference type="SUPFAM" id="SSF56176">
    <property type="entry name" value="FAD-binding/transporter-associated domain-like"/>
    <property type="match status" value="1"/>
</dbReference>
<proteinExistence type="inferred from homology"/>
<dbReference type="PROSITE" id="PS51387">
    <property type="entry name" value="FAD_PCMH"/>
    <property type="match status" value="1"/>
</dbReference>
<dbReference type="InterPro" id="IPR016166">
    <property type="entry name" value="FAD-bd_PCMH"/>
</dbReference>
<feature type="chain" id="PRO_5043049261" description="FAD-binding PCMH-type domain-containing protein" evidence="5">
    <location>
        <begin position="21"/>
        <end position="532"/>
    </location>
</feature>
<keyword evidence="3" id="KW-0274">FAD</keyword>
<name>A0AAN6XXN4_9PEZI</name>
<dbReference type="GO" id="GO:0016491">
    <property type="term" value="F:oxidoreductase activity"/>
    <property type="evidence" value="ECO:0007669"/>
    <property type="project" value="UniProtKB-KW"/>
</dbReference>
<accession>A0AAN6XXN4</accession>
<dbReference type="InterPro" id="IPR006094">
    <property type="entry name" value="Oxid_FAD_bind_N"/>
</dbReference>
<evidence type="ECO:0000256" key="3">
    <source>
        <dbReference type="ARBA" id="ARBA00022827"/>
    </source>
</evidence>
<feature type="domain" description="FAD-binding PCMH-type" evidence="6">
    <location>
        <begin position="114"/>
        <end position="352"/>
    </location>
</feature>
<reference evidence="7" key="2">
    <citation type="submission" date="2023-05" db="EMBL/GenBank/DDBJ databases">
        <authorList>
            <consortium name="Lawrence Berkeley National Laboratory"/>
            <person name="Steindorff A."/>
            <person name="Hensen N."/>
            <person name="Bonometti L."/>
            <person name="Westerberg I."/>
            <person name="Brannstrom I.O."/>
            <person name="Guillou S."/>
            <person name="Cros-Aarteil S."/>
            <person name="Calhoun S."/>
            <person name="Haridas S."/>
            <person name="Kuo A."/>
            <person name="Mondo S."/>
            <person name="Pangilinan J."/>
            <person name="Riley R."/>
            <person name="Labutti K."/>
            <person name="Andreopoulos B."/>
            <person name="Lipzen A."/>
            <person name="Chen C."/>
            <person name="Yanf M."/>
            <person name="Daum C."/>
            <person name="Ng V."/>
            <person name="Clum A."/>
            <person name="Ohm R."/>
            <person name="Martin F."/>
            <person name="Silar P."/>
            <person name="Natvig D."/>
            <person name="Lalanne C."/>
            <person name="Gautier V."/>
            <person name="Ament-Velasquez S.L."/>
            <person name="Kruys A."/>
            <person name="Hutchinson M.I."/>
            <person name="Powell A.J."/>
            <person name="Barry K."/>
            <person name="Miller A.N."/>
            <person name="Grigoriev I.V."/>
            <person name="Debuchy R."/>
            <person name="Gladieux P."/>
            <person name="Thoren M.H."/>
            <person name="Johannesson H."/>
        </authorList>
    </citation>
    <scope>NUCLEOTIDE SEQUENCE</scope>
    <source>
        <strain evidence="7">PSN293</strain>
    </source>
</reference>
<gene>
    <name evidence="7" type="ORF">QBC37DRAFT_487404</name>
</gene>
<dbReference type="Proteomes" id="UP001301769">
    <property type="component" value="Unassembled WGS sequence"/>
</dbReference>
<keyword evidence="4" id="KW-0560">Oxidoreductase</keyword>
<protein>
    <recommendedName>
        <fullName evidence="6">FAD-binding PCMH-type domain-containing protein</fullName>
    </recommendedName>
</protein>
<dbReference type="InterPro" id="IPR016167">
    <property type="entry name" value="FAD-bd_PCMH_sub1"/>
</dbReference>
<sequence length="532" mass="57974">MISQLVPIIILLARAQWVWGIAIDTASSSPTILSRGAIGVNDFVSLLSELGLNSSISSTLNQQYQDVLSGPSSETPFSVAEIGCLTAQLVLGEDQVDREPVNQTVIDANWSQTCRLRPHCIIQPHNVTDVSVSIRIISSVGAKFTVRSGGHSPNPGASSIGEDGLLIDLSRLKTVTLSPDRCYARIGPGLRWNDVYAALDEEGTVVVGGRVPTVGVGGLILGGGYFFASNEVGLACDNVKNFEIVLSQWRHRGGPNFGIVTGYDLYTVPDVYHVWVELLIFHPDQATDVLDALAEWQDDGAINDIKSHTGLEIGLDVVSLGLFYTAPHRTSRPAAFSPFSKLTPLQVALPPTNMTFAVLSQLLEVEFPVSDGRYDYRGASSLPDANLTKKVYRFWRQEALAAREATGVTQSFVIQHVTENLVKMGSQRGGNPLNLQRAAQQWWTTLVRWDNAADDQTARAVSIATSQKWKELGEQKGLYVPFLYMNDASRDQDPLTSYGAVSVESLRQLAAKYDPGQVFQRQQNGGFLLGNV</sequence>
<evidence type="ECO:0000256" key="4">
    <source>
        <dbReference type="ARBA" id="ARBA00023002"/>
    </source>
</evidence>
<evidence type="ECO:0000313" key="8">
    <source>
        <dbReference type="Proteomes" id="UP001301769"/>
    </source>
</evidence>
<feature type="signal peptide" evidence="5">
    <location>
        <begin position="1"/>
        <end position="20"/>
    </location>
</feature>
<comment type="similarity">
    <text evidence="1">Belongs to the oxygen-dependent FAD-linked oxidoreductase family.</text>
</comment>
<dbReference type="InterPro" id="IPR016169">
    <property type="entry name" value="FAD-bd_PCMH_sub2"/>
</dbReference>
<dbReference type="GO" id="GO:0071949">
    <property type="term" value="F:FAD binding"/>
    <property type="evidence" value="ECO:0007669"/>
    <property type="project" value="InterPro"/>
</dbReference>
<reference evidence="7" key="1">
    <citation type="journal article" date="2023" name="Mol. Phylogenet. Evol.">
        <title>Genome-scale phylogeny and comparative genomics of the fungal order Sordariales.</title>
        <authorList>
            <person name="Hensen N."/>
            <person name="Bonometti L."/>
            <person name="Westerberg I."/>
            <person name="Brannstrom I.O."/>
            <person name="Guillou S."/>
            <person name="Cros-Aarteil S."/>
            <person name="Calhoun S."/>
            <person name="Haridas S."/>
            <person name="Kuo A."/>
            <person name="Mondo S."/>
            <person name="Pangilinan J."/>
            <person name="Riley R."/>
            <person name="LaButti K."/>
            <person name="Andreopoulos B."/>
            <person name="Lipzen A."/>
            <person name="Chen C."/>
            <person name="Yan M."/>
            <person name="Daum C."/>
            <person name="Ng V."/>
            <person name="Clum A."/>
            <person name="Steindorff A."/>
            <person name="Ohm R.A."/>
            <person name="Martin F."/>
            <person name="Silar P."/>
            <person name="Natvig D.O."/>
            <person name="Lalanne C."/>
            <person name="Gautier V."/>
            <person name="Ament-Velasquez S.L."/>
            <person name="Kruys A."/>
            <person name="Hutchinson M.I."/>
            <person name="Powell A.J."/>
            <person name="Barry K."/>
            <person name="Miller A.N."/>
            <person name="Grigoriev I.V."/>
            <person name="Debuchy R."/>
            <person name="Gladieux P."/>
            <person name="Hiltunen Thoren M."/>
            <person name="Johannesson H."/>
        </authorList>
    </citation>
    <scope>NUCLEOTIDE SEQUENCE</scope>
    <source>
        <strain evidence="7">PSN293</strain>
    </source>
</reference>
<dbReference type="PANTHER" id="PTHR42973">
    <property type="entry name" value="BINDING OXIDOREDUCTASE, PUTATIVE (AFU_ORTHOLOGUE AFUA_1G17690)-RELATED"/>
    <property type="match status" value="1"/>
</dbReference>